<feature type="transmembrane region" description="Helical" evidence="3">
    <location>
        <begin position="108"/>
        <end position="128"/>
    </location>
</feature>
<feature type="region of interest" description="Disordered" evidence="2">
    <location>
        <begin position="1"/>
        <end position="44"/>
    </location>
</feature>
<evidence type="ECO:0000256" key="2">
    <source>
        <dbReference type="SAM" id="MobiDB-lite"/>
    </source>
</evidence>
<accession>A0AAN5CDW8</accession>
<keyword evidence="3" id="KW-0472">Membrane</keyword>
<dbReference type="GO" id="GO:0003723">
    <property type="term" value="F:RNA binding"/>
    <property type="evidence" value="ECO:0007669"/>
    <property type="project" value="UniProtKB-UniRule"/>
</dbReference>
<feature type="region of interest" description="Disordered" evidence="2">
    <location>
        <begin position="139"/>
        <end position="209"/>
    </location>
</feature>
<dbReference type="PANTHER" id="PTHR22948:SF65">
    <property type="entry name" value="A-KINASE ANCHORING PROTEIN 1"/>
    <property type="match status" value="1"/>
</dbReference>
<name>A0AAN5CDW8_9BILA</name>
<evidence type="ECO:0000313" key="5">
    <source>
        <dbReference type="EMBL" id="GMR39992.1"/>
    </source>
</evidence>
<dbReference type="PROSITE" id="PS50084">
    <property type="entry name" value="KH_TYPE_1"/>
    <property type="match status" value="1"/>
</dbReference>
<dbReference type="SMART" id="SM00333">
    <property type="entry name" value="TUDOR"/>
    <property type="match status" value="1"/>
</dbReference>
<protein>
    <recommendedName>
        <fullName evidence="4">Tudor domain-containing protein</fullName>
    </recommendedName>
</protein>
<feature type="non-terminal residue" evidence="5">
    <location>
        <position position="1"/>
    </location>
</feature>
<dbReference type="InterPro" id="IPR004087">
    <property type="entry name" value="KH_dom"/>
</dbReference>
<dbReference type="InterPro" id="IPR047367">
    <property type="entry name" value="Tudor_AKAP1"/>
</dbReference>
<reference evidence="6" key="1">
    <citation type="submission" date="2022-10" db="EMBL/GenBank/DDBJ databases">
        <title>Genome assembly of Pristionchus species.</title>
        <authorList>
            <person name="Yoshida K."/>
            <person name="Sommer R.J."/>
        </authorList>
    </citation>
    <scope>NUCLEOTIDE SEQUENCE [LARGE SCALE GENOMIC DNA]</scope>
    <source>
        <strain evidence="6">RS5460</strain>
    </source>
</reference>
<evidence type="ECO:0000313" key="6">
    <source>
        <dbReference type="Proteomes" id="UP001328107"/>
    </source>
</evidence>
<dbReference type="SMART" id="SM00322">
    <property type="entry name" value="KH"/>
    <property type="match status" value="1"/>
</dbReference>
<dbReference type="InterPro" id="IPR004088">
    <property type="entry name" value="KH_dom_type_1"/>
</dbReference>
<dbReference type="InterPro" id="IPR050621">
    <property type="entry name" value="Tudor_domain_containing"/>
</dbReference>
<organism evidence="5 6">
    <name type="scientific">Pristionchus mayeri</name>
    <dbReference type="NCBI Taxonomy" id="1317129"/>
    <lineage>
        <taxon>Eukaryota</taxon>
        <taxon>Metazoa</taxon>
        <taxon>Ecdysozoa</taxon>
        <taxon>Nematoda</taxon>
        <taxon>Chromadorea</taxon>
        <taxon>Rhabditida</taxon>
        <taxon>Rhabditina</taxon>
        <taxon>Diplogasteromorpha</taxon>
        <taxon>Diplogasteroidea</taxon>
        <taxon>Neodiplogasteridae</taxon>
        <taxon>Pristionchus</taxon>
    </lineage>
</organism>
<dbReference type="GO" id="GO:0005739">
    <property type="term" value="C:mitochondrion"/>
    <property type="evidence" value="ECO:0007669"/>
    <property type="project" value="UniProtKB-ARBA"/>
</dbReference>
<dbReference type="CDD" id="cd22395">
    <property type="entry name" value="KH-I_AKAP1"/>
    <property type="match status" value="1"/>
</dbReference>
<gene>
    <name evidence="5" type="ORF">PMAYCL1PPCAC_10187</name>
</gene>
<keyword evidence="1" id="KW-0694">RNA-binding</keyword>
<proteinExistence type="predicted"/>
<feature type="compositionally biased region" description="Basic and acidic residues" evidence="2">
    <location>
        <begin position="246"/>
        <end position="269"/>
    </location>
</feature>
<feature type="compositionally biased region" description="Low complexity" evidence="2">
    <location>
        <begin position="142"/>
        <end position="158"/>
    </location>
</feature>
<sequence length="717" mass="78491">ASGSRARAERLGASARGSGCDCSEIRPRRRRRTAESRSSLDDDDVCEKEESGEAQWRRAIRIVWRLLLRVVKVGVHTVAVSLVVLLIASGMSSFPRTSPLVAGVTRNQQLAILAGLGTVSLVAIWVWYQKKQDKAKKMARSAQQQQQAAATAATTAAAAKEESEQPPLQRVDEEQVGEVQGEEVVVKRAEEKEQPQQQHGQQQEEDDDVEEVALKKGAPVLLAAAPAAAAAAATIPAAVVAKPEETKKEEAQQQQQQKKECVVVERDETSSEASSDLSDTDSHSKSSGRSDADFEIEPATLETGGGLKLEVCENFSWAEDVERSYSEAMANEQEEERARLEAGYEGAESPGLDSQGSEDSGRATGGLASSLSPMDNSATTTPNGTMFDANPMYEFEIPNSLVGLIIGVKGKTIKELSVRTDVRMLIRQHHETAKVDTHQICQVRGKREKINRCLQMLRKRFPPGRFPELNLQPVLPPALPTNLADLLNAQPSWLTLPEGVACEAAVAHLIDASHLFIQQPTHPSYSSLALLDQYMIRLYSQSEGIPEVPHPCETGLLCAAPVMQAWFRATVVLYDADEDEAMVRFVDYGGYAKIPRSQLRQIRTDLMTLPFQATETFLAHVQPVDGTMNWSPAATDFLREIVFGKVVDVTLIGYSVDEHIPVIEIEVIDEAAGTKQRVDRLMINAGFAKAADPSKVQRIPKLNADGRKPVLSKQTSY</sequence>
<dbReference type="Proteomes" id="UP001328107">
    <property type="component" value="Unassembled WGS sequence"/>
</dbReference>
<dbReference type="Pfam" id="PF00013">
    <property type="entry name" value="KH_1"/>
    <property type="match status" value="1"/>
</dbReference>
<feature type="compositionally biased region" description="Basic and acidic residues" evidence="2">
    <location>
        <begin position="184"/>
        <end position="194"/>
    </location>
</feature>
<evidence type="ECO:0000256" key="3">
    <source>
        <dbReference type="SAM" id="Phobius"/>
    </source>
</evidence>
<dbReference type="Gene3D" id="2.40.50.90">
    <property type="match status" value="1"/>
</dbReference>
<dbReference type="Pfam" id="PF00567">
    <property type="entry name" value="TUDOR"/>
    <property type="match status" value="1"/>
</dbReference>
<dbReference type="PANTHER" id="PTHR22948">
    <property type="entry name" value="TUDOR DOMAIN CONTAINING PROTEIN"/>
    <property type="match status" value="1"/>
</dbReference>
<dbReference type="EMBL" id="BTRK01000003">
    <property type="protein sequence ID" value="GMR39992.1"/>
    <property type="molecule type" value="Genomic_DNA"/>
</dbReference>
<dbReference type="SUPFAM" id="SSF63748">
    <property type="entry name" value="Tudor/PWWP/MBT"/>
    <property type="match status" value="1"/>
</dbReference>
<dbReference type="Gene3D" id="3.30.1370.10">
    <property type="entry name" value="K Homology domain, type 1"/>
    <property type="match status" value="1"/>
</dbReference>
<evidence type="ECO:0000259" key="4">
    <source>
        <dbReference type="PROSITE" id="PS50304"/>
    </source>
</evidence>
<feature type="compositionally biased region" description="Basic and acidic residues" evidence="2">
    <location>
        <begin position="280"/>
        <end position="292"/>
    </location>
</feature>
<dbReference type="InterPro" id="IPR036612">
    <property type="entry name" value="KH_dom_type_1_sf"/>
</dbReference>
<evidence type="ECO:0000256" key="1">
    <source>
        <dbReference type="PROSITE-ProRule" id="PRU00117"/>
    </source>
</evidence>
<dbReference type="CDD" id="cd20407">
    <property type="entry name" value="Tudor_AKAP1"/>
    <property type="match status" value="1"/>
</dbReference>
<keyword evidence="3" id="KW-1133">Transmembrane helix</keyword>
<keyword evidence="6" id="KW-1185">Reference proteome</keyword>
<dbReference type="Gene3D" id="2.30.30.140">
    <property type="match status" value="1"/>
</dbReference>
<feature type="transmembrane region" description="Helical" evidence="3">
    <location>
        <begin position="66"/>
        <end position="88"/>
    </location>
</feature>
<feature type="compositionally biased region" description="Basic and acidic residues" evidence="2">
    <location>
        <begin position="1"/>
        <end position="10"/>
    </location>
</feature>
<feature type="region of interest" description="Disordered" evidence="2">
    <location>
        <begin position="326"/>
        <end position="385"/>
    </location>
</feature>
<feature type="domain" description="Tudor" evidence="4">
    <location>
        <begin position="551"/>
        <end position="609"/>
    </location>
</feature>
<dbReference type="AlphaFoldDB" id="A0AAN5CDW8"/>
<dbReference type="PROSITE" id="PS50304">
    <property type="entry name" value="TUDOR"/>
    <property type="match status" value="1"/>
</dbReference>
<feature type="compositionally biased region" description="Polar residues" evidence="2">
    <location>
        <begin position="367"/>
        <end position="384"/>
    </location>
</feature>
<dbReference type="InterPro" id="IPR047368">
    <property type="entry name" value="KH-I_AKAP1"/>
</dbReference>
<comment type="caution">
    <text evidence="5">The sequence shown here is derived from an EMBL/GenBank/DDBJ whole genome shotgun (WGS) entry which is preliminary data.</text>
</comment>
<dbReference type="InterPro" id="IPR035437">
    <property type="entry name" value="SNase_OB-fold_sf"/>
</dbReference>
<keyword evidence="3" id="KW-0812">Transmembrane</keyword>
<feature type="non-terminal residue" evidence="5">
    <location>
        <position position="717"/>
    </location>
</feature>
<dbReference type="InterPro" id="IPR002999">
    <property type="entry name" value="Tudor"/>
</dbReference>
<feature type="region of interest" description="Disordered" evidence="2">
    <location>
        <begin position="246"/>
        <end position="301"/>
    </location>
</feature>
<dbReference type="SUPFAM" id="SSF54791">
    <property type="entry name" value="Eukaryotic type KH-domain (KH-domain type I)"/>
    <property type="match status" value="1"/>
</dbReference>